<evidence type="ECO:0000256" key="1">
    <source>
        <dbReference type="SAM" id="SignalP"/>
    </source>
</evidence>
<dbReference type="InterPro" id="IPR011600">
    <property type="entry name" value="Pept_C14_caspase"/>
</dbReference>
<dbReference type="Proteomes" id="UP001348149">
    <property type="component" value="Unassembled WGS sequence"/>
</dbReference>
<feature type="chain" id="PRO_5045372776" evidence="1">
    <location>
        <begin position="20"/>
        <end position="554"/>
    </location>
</feature>
<organism evidence="3 4">
    <name type="scientific">Mesobacterium hydrothermale</name>
    <dbReference type="NCBI Taxonomy" id="3111907"/>
    <lineage>
        <taxon>Bacteria</taxon>
        <taxon>Pseudomonadati</taxon>
        <taxon>Pseudomonadota</taxon>
        <taxon>Alphaproteobacteria</taxon>
        <taxon>Rhodobacterales</taxon>
        <taxon>Roseobacteraceae</taxon>
        <taxon>Mesobacterium</taxon>
    </lineage>
</organism>
<dbReference type="Pfam" id="PF00656">
    <property type="entry name" value="Peptidase_C14"/>
    <property type="match status" value="1"/>
</dbReference>
<dbReference type="InterPro" id="IPR029030">
    <property type="entry name" value="Caspase-like_dom_sf"/>
</dbReference>
<dbReference type="EMBL" id="JAYLLH010000001">
    <property type="protein sequence ID" value="MEC3859715.1"/>
    <property type="molecule type" value="Genomic_DNA"/>
</dbReference>
<dbReference type="RefSeq" id="WP_326295166.1">
    <property type="nucleotide sequence ID" value="NZ_JAYLLH010000001.1"/>
</dbReference>
<comment type="caution">
    <text evidence="3">The sequence shown here is derived from an EMBL/GenBank/DDBJ whole genome shotgun (WGS) entry which is preliminary data.</text>
</comment>
<sequence length="554" mass="59516">MRVIALSLTLLLLATGAMADKRVALVIGNSSYQNATPLANPANDSRAMADKLSQLGFDVMLRENLTGQGFRVALGEFAEKALGADLAVVFYAGHGIEMSGRNYLIPVDARMNSEATAQFETVSLDLVLSTVQQAGKLGMVLLDACRDNPFLGSMERTNGTRSLSRGLAPVSLEGQSGMLISFAAEAGQTADDGAGEHSPYTTALLDVMDEPGLEVGRMFRKVRAKVREDTGGRQVPIERMQLPDESIYLVAAAPPQGGPVTPVPAGPTTPVLPPQVDDPLVVFLDAVRSGQRADLEAFISRYPDHPRAADARKLLLDMADKEFWDRTLADNTADAYRTYLLVFSDGRFADQAKARLAALQPPPNPPVVVTPPVTPAPPQVTTAPRTPGVRTACTALNGTWSVTNIRSNDTLFVRTGPGTSYGKIAELPYNANGITNVSCRSDGWCQFTYGCISGWAFGGKYMRNGLGGQASSGWSGVYSVTDHPLDQKLNVRLGPGTQYDVTAELPATASGVRVYDCQKEDGYRYRWCALSWGQINGWAYGRYLMNARGAKPTP</sequence>
<dbReference type="Gene3D" id="3.40.50.1460">
    <property type="match status" value="1"/>
</dbReference>
<dbReference type="InterPro" id="IPR001309">
    <property type="entry name" value="Pept_C14_p20"/>
</dbReference>
<accession>A0ABU6HF68</accession>
<dbReference type="Gene3D" id="2.30.30.40">
    <property type="entry name" value="SH3 Domains"/>
    <property type="match status" value="2"/>
</dbReference>
<proteinExistence type="predicted"/>
<evidence type="ECO:0000259" key="2">
    <source>
        <dbReference type="PROSITE" id="PS50208"/>
    </source>
</evidence>
<dbReference type="PROSITE" id="PS50208">
    <property type="entry name" value="CASPASE_P20"/>
    <property type="match status" value="1"/>
</dbReference>
<dbReference type="InterPro" id="IPR052039">
    <property type="entry name" value="Caspase-related_regulators"/>
</dbReference>
<dbReference type="PANTHER" id="PTHR22576:SF37">
    <property type="entry name" value="MUCOSA-ASSOCIATED LYMPHOID TISSUE LYMPHOMA TRANSLOCATION PROTEIN 1"/>
    <property type="match status" value="1"/>
</dbReference>
<reference evidence="3 4" key="1">
    <citation type="submission" date="2024-01" db="EMBL/GenBank/DDBJ databases">
        <title>Mesobacterium rodlantinim sp. nov., isolated from shallow sea hydrothermal systems off Kueishantao Island.</title>
        <authorList>
            <person name="Su Z."/>
            <person name="Tang K."/>
        </authorList>
    </citation>
    <scope>NUCLEOTIDE SEQUENCE [LARGE SCALE GENOMIC DNA]</scope>
    <source>
        <strain evidence="3 4">TK19101</strain>
    </source>
</reference>
<feature type="signal peptide" evidence="1">
    <location>
        <begin position="1"/>
        <end position="19"/>
    </location>
</feature>
<keyword evidence="1" id="KW-0732">Signal</keyword>
<dbReference type="SMART" id="SM00287">
    <property type="entry name" value="SH3b"/>
    <property type="match status" value="2"/>
</dbReference>
<evidence type="ECO:0000313" key="4">
    <source>
        <dbReference type="Proteomes" id="UP001348149"/>
    </source>
</evidence>
<dbReference type="SUPFAM" id="SSF52129">
    <property type="entry name" value="Caspase-like"/>
    <property type="match status" value="1"/>
</dbReference>
<dbReference type="InterPro" id="IPR003646">
    <property type="entry name" value="SH3-like_bac-type"/>
</dbReference>
<protein>
    <submittedName>
        <fullName evidence="3">Caspase family protein</fullName>
    </submittedName>
</protein>
<feature type="domain" description="Caspase family p20" evidence="2">
    <location>
        <begin position="20"/>
        <end position="149"/>
    </location>
</feature>
<evidence type="ECO:0000313" key="3">
    <source>
        <dbReference type="EMBL" id="MEC3859715.1"/>
    </source>
</evidence>
<gene>
    <name evidence="3" type="ORF">VK792_00340</name>
</gene>
<keyword evidence="4" id="KW-1185">Reference proteome</keyword>
<dbReference type="PANTHER" id="PTHR22576">
    <property type="entry name" value="MUCOSA ASSOCIATED LYMPHOID TISSUE LYMPHOMA TRANSLOCATION PROTEIN 1/PARACASPASE"/>
    <property type="match status" value="1"/>
</dbReference>
<name>A0ABU6HF68_9RHOB</name>